<name>M2BKI6_TREDN</name>
<sequence length="85" mass="9442">MNMTITANDLKVKGVSLIDSVVEKNESAIISVHGKDKYVVLKISEYNKLRELELENAIKETKADIASGKFYTDGISEHMKRVSGV</sequence>
<dbReference type="Proteomes" id="UP000016183">
    <property type="component" value="Unassembled WGS sequence"/>
</dbReference>
<dbReference type="SUPFAM" id="SSF143120">
    <property type="entry name" value="YefM-like"/>
    <property type="match status" value="1"/>
</dbReference>
<evidence type="ECO:0000256" key="2">
    <source>
        <dbReference type="RuleBase" id="RU362080"/>
    </source>
</evidence>
<dbReference type="HOGENOM" id="CLU_190806_0_0_12"/>
<proteinExistence type="inferred from homology"/>
<dbReference type="EMBL" id="AGDZ01000018">
    <property type="protein sequence ID" value="EMB25542.1"/>
    <property type="molecule type" value="Genomic_DNA"/>
</dbReference>
<dbReference type="InterPro" id="IPR006442">
    <property type="entry name" value="Antitoxin_Phd/YefM"/>
</dbReference>
<gene>
    <name evidence="3" type="ORF">HMPREF9733_00674</name>
</gene>
<organism evidence="3 4">
    <name type="scientific">Treponema denticola SP33</name>
    <dbReference type="NCBI Taxonomy" id="999437"/>
    <lineage>
        <taxon>Bacteria</taxon>
        <taxon>Pseudomonadati</taxon>
        <taxon>Spirochaetota</taxon>
        <taxon>Spirochaetia</taxon>
        <taxon>Spirochaetales</taxon>
        <taxon>Treponemataceae</taxon>
        <taxon>Treponema</taxon>
    </lineage>
</organism>
<reference evidence="3 4" key="1">
    <citation type="submission" date="2012-01" db="EMBL/GenBank/DDBJ databases">
        <title>The Genome Sequence of Treponema denticola SP33.</title>
        <authorList>
            <consortium name="The Broad Institute Genome Sequencing Platform"/>
            <person name="Earl A."/>
            <person name="Ward D."/>
            <person name="Feldgarden M."/>
            <person name="Gevers D."/>
            <person name="Blanton J.M."/>
            <person name="Fenno C.J."/>
            <person name="Baranova O.V."/>
            <person name="Mathney J."/>
            <person name="Dewhirst F.E."/>
            <person name="Izard J."/>
            <person name="Young S.K."/>
            <person name="Zeng Q."/>
            <person name="Gargeya S."/>
            <person name="Fitzgerald M."/>
            <person name="Haas B."/>
            <person name="Abouelleil A."/>
            <person name="Alvarado L."/>
            <person name="Arachchi H.M."/>
            <person name="Berlin A."/>
            <person name="Chapman S.B."/>
            <person name="Gearin G."/>
            <person name="Goldberg J."/>
            <person name="Griggs A."/>
            <person name="Gujja S."/>
            <person name="Hansen M."/>
            <person name="Heiman D."/>
            <person name="Howarth C."/>
            <person name="Larimer J."/>
            <person name="Lui A."/>
            <person name="MacDonald P.J.P."/>
            <person name="McCowen C."/>
            <person name="Montmayeur A."/>
            <person name="Murphy C."/>
            <person name="Neiman D."/>
            <person name="Pearson M."/>
            <person name="Priest M."/>
            <person name="Roberts A."/>
            <person name="Saif S."/>
            <person name="Shea T."/>
            <person name="Sisk P."/>
            <person name="Stolte C."/>
            <person name="Sykes S."/>
            <person name="Wortman J."/>
            <person name="Nusbaum C."/>
            <person name="Birren B."/>
        </authorList>
    </citation>
    <scope>NUCLEOTIDE SEQUENCE [LARGE SCALE GENOMIC DNA]</scope>
    <source>
        <strain evidence="3 4">SP33</strain>
    </source>
</reference>
<dbReference type="PATRIC" id="fig|999437.3.peg.678"/>
<evidence type="ECO:0000256" key="1">
    <source>
        <dbReference type="ARBA" id="ARBA00009981"/>
    </source>
</evidence>
<dbReference type="Gene3D" id="3.40.1620.10">
    <property type="entry name" value="YefM-like domain"/>
    <property type="match status" value="1"/>
</dbReference>
<dbReference type="InterPro" id="IPR036165">
    <property type="entry name" value="YefM-like_sf"/>
</dbReference>
<protein>
    <recommendedName>
        <fullName evidence="2">Antitoxin</fullName>
    </recommendedName>
</protein>
<dbReference type="AlphaFoldDB" id="M2BKI6"/>
<evidence type="ECO:0000313" key="4">
    <source>
        <dbReference type="Proteomes" id="UP000016183"/>
    </source>
</evidence>
<dbReference type="OrthoDB" id="9814740at2"/>
<evidence type="ECO:0000313" key="3">
    <source>
        <dbReference type="EMBL" id="EMB25542.1"/>
    </source>
</evidence>
<comment type="function">
    <text evidence="2">Antitoxin component of a type II toxin-antitoxin (TA) system.</text>
</comment>
<comment type="similarity">
    <text evidence="1 2">Belongs to the phD/YefM antitoxin family.</text>
</comment>
<dbReference type="Pfam" id="PF02604">
    <property type="entry name" value="PhdYeFM_antitox"/>
    <property type="match status" value="1"/>
</dbReference>
<comment type="caution">
    <text evidence="3">The sequence shown here is derived from an EMBL/GenBank/DDBJ whole genome shotgun (WGS) entry which is preliminary data.</text>
</comment>
<dbReference type="NCBIfam" id="TIGR01552">
    <property type="entry name" value="phd_fam"/>
    <property type="match status" value="1"/>
</dbReference>
<dbReference type="RefSeq" id="WP_002666483.1">
    <property type="nucleotide sequence ID" value="NZ_KB442453.1"/>
</dbReference>
<accession>M2BKI6</accession>